<dbReference type="STRING" id="1856405.BFC17_16825"/>
<dbReference type="GO" id="GO:0000160">
    <property type="term" value="P:phosphorelay signal transduction system"/>
    <property type="evidence" value="ECO:0007669"/>
    <property type="project" value="InterPro"/>
</dbReference>
<dbReference type="OrthoDB" id="9802426at2"/>
<evidence type="ECO:0000313" key="5">
    <source>
        <dbReference type="Proteomes" id="UP000176037"/>
    </source>
</evidence>
<evidence type="ECO:0000313" key="4">
    <source>
        <dbReference type="EMBL" id="OFI35204.1"/>
    </source>
</evidence>
<keyword evidence="5" id="KW-1185">Reference proteome</keyword>
<dbReference type="SUPFAM" id="SSF52172">
    <property type="entry name" value="CheY-like"/>
    <property type="match status" value="1"/>
</dbReference>
<dbReference type="InterPro" id="IPR011006">
    <property type="entry name" value="CheY-like_superfamily"/>
</dbReference>
<proteinExistence type="predicted"/>
<protein>
    <recommendedName>
        <fullName evidence="3">Response regulatory domain-containing protein</fullName>
    </recommendedName>
</protein>
<dbReference type="SMART" id="SM00448">
    <property type="entry name" value="REC"/>
    <property type="match status" value="1"/>
</dbReference>
<dbReference type="AlphaFoldDB" id="A0A1E8FH14"/>
<keyword evidence="1 2" id="KW-0597">Phosphoprotein</keyword>
<feature type="domain" description="Response regulatory" evidence="3">
    <location>
        <begin position="4"/>
        <end position="121"/>
    </location>
</feature>
<reference evidence="4 5" key="1">
    <citation type="submission" date="2016-09" db="EMBL/GenBank/DDBJ databases">
        <title>Alteromonas lipolytica, a new species isolated from sea water.</title>
        <authorList>
            <person name="Wu Y.-H."/>
            <person name="Cheng H."/>
            <person name="Xu X.-W."/>
        </authorList>
    </citation>
    <scope>NUCLEOTIDE SEQUENCE [LARGE SCALE GENOMIC DNA]</scope>
    <source>
        <strain evidence="4 5">JW12</strain>
    </source>
</reference>
<dbReference type="Pfam" id="PF00072">
    <property type="entry name" value="Response_reg"/>
    <property type="match status" value="1"/>
</dbReference>
<comment type="caution">
    <text evidence="4">The sequence shown here is derived from an EMBL/GenBank/DDBJ whole genome shotgun (WGS) entry which is preliminary data.</text>
</comment>
<dbReference type="Gene3D" id="3.40.50.2300">
    <property type="match status" value="1"/>
</dbReference>
<accession>A0A1E8FH14</accession>
<evidence type="ECO:0000256" key="1">
    <source>
        <dbReference type="ARBA" id="ARBA00022553"/>
    </source>
</evidence>
<feature type="modified residue" description="4-aspartylphosphate" evidence="2">
    <location>
        <position position="57"/>
    </location>
</feature>
<dbReference type="PANTHER" id="PTHR44591">
    <property type="entry name" value="STRESS RESPONSE REGULATOR PROTEIN 1"/>
    <property type="match status" value="1"/>
</dbReference>
<organism evidence="4 5">
    <name type="scientific">Alteromonas lipolytica</name>
    <dbReference type="NCBI Taxonomy" id="1856405"/>
    <lineage>
        <taxon>Bacteria</taxon>
        <taxon>Pseudomonadati</taxon>
        <taxon>Pseudomonadota</taxon>
        <taxon>Gammaproteobacteria</taxon>
        <taxon>Alteromonadales</taxon>
        <taxon>Alteromonadaceae</taxon>
        <taxon>Alteromonas/Salinimonas group</taxon>
        <taxon>Alteromonas</taxon>
    </lineage>
</organism>
<gene>
    <name evidence="4" type="ORF">BFC17_16825</name>
</gene>
<dbReference type="InterPro" id="IPR050595">
    <property type="entry name" value="Bact_response_regulator"/>
</dbReference>
<sequence length="125" mass="14118">MNTRVLYLEDNPMNSLVAIEMLDMMEITDVEHHTTLESLMNSLNANPSADYDLIMLDIMLPDGNSTQILPAIKARFSCPILAFTARSQQADIDHFQALGFTDVFLKPMAFDEFERRISAYVKVAS</sequence>
<dbReference type="Proteomes" id="UP000176037">
    <property type="component" value="Unassembled WGS sequence"/>
</dbReference>
<dbReference type="EMBL" id="MJIC01000010">
    <property type="protein sequence ID" value="OFI35204.1"/>
    <property type="molecule type" value="Genomic_DNA"/>
</dbReference>
<dbReference type="RefSeq" id="WP_070176122.1">
    <property type="nucleotide sequence ID" value="NZ_BMJR01000001.1"/>
</dbReference>
<name>A0A1E8FH14_9ALTE</name>
<dbReference type="PROSITE" id="PS50110">
    <property type="entry name" value="RESPONSE_REGULATORY"/>
    <property type="match status" value="1"/>
</dbReference>
<dbReference type="PANTHER" id="PTHR44591:SF3">
    <property type="entry name" value="RESPONSE REGULATORY DOMAIN-CONTAINING PROTEIN"/>
    <property type="match status" value="1"/>
</dbReference>
<evidence type="ECO:0000259" key="3">
    <source>
        <dbReference type="PROSITE" id="PS50110"/>
    </source>
</evidence>
<evidence type="ECO:0000256" key="2">
    <source>
        <dbReference type="PROSITE-ProRule" id="PRU00169"/>
    </source>
</evidence>
<dbReference type="InterPro" id="IPR001789">
    <property type="entry name" value="Sig_transdc_resp-reg_receiver"/>
</dbReference>